<proteinExistence type="predicted"/>
<comment type="caution">
    <text evidence="1">The sequence shown here is derived from an EMBL/GenBank/DDBJ whole genome shotgun (WGS) entry which is preliminary data.</text>
</comment>
<sequence length="49" mass="5828">MKIKVIKVVEFVIVSSLRLANNEWTCIFILNIDGTIKDWDFIKEWTKTK</sequence>
<evidence type="ECO:0000313" key="2">
    <source>
        <dbReference type="Proteomes" id="UP001374599"/>
    </source>
</evidence>
<dbReference type="EMBL" id="BTPU01000026">
    <property type="protein sequence ID" value="GMQ62469.1"/>
    <property type="molecule type" value="Genomic_DNA"/>
</dbReference>
<keyword evidence="2" id="KW-1185">Reference proteome</keyword>
<organism evidence="1 2">
    <name type="scientific">Vallitalea maricola</name>
    <dbReference type="NCBI Taxonomy" id="3074433"/>
    <lineage>
        <taxon>Bacteria</taxon>
        <taxon>Bacillati</taxon>
        <taxon>Bacillota</taxon>
        <taxon>Clostridia</taxon>
        <taxon>Lachnospirales</taxon>
        <taxon>Vallitaleaceae</taxon>
        <taxon>Vallitalea</taxon>
    </lineage>
</organism>
<reference evidence="1" key="1">
    <citation type="submission" date="2023-09" db="EMBL/GenBank/DDBJ databases">
        <title>Vallitalea sediminicola and Vallitalea maricola sp. nov., anaerobic bacteria isolated from marine sediment.</title>
        <authorList>
            <person name="Hirano S."/>
            <person name="Maeda A."/>
            <person name="Terahara T."/>
            <person name="Mori K."/>
            <person name="Hamada M."/>
            <person name="Matsumoto R."/>
            <person name="Kobayashi T."/>
        </authorList>
    </citation>
    <scope>NUCLEOTIDE SEQUENCE</scope>
    <source>
        <strain evidence="1">AN17-2</strain>
    </source>
</reference>
<dbReference type="Proteomes" id="UP001374599">
    <property type="component" value="Unassembled WGS sequence"/>
</dbReference>
<accession>A0ACB5UIU8</accession>
<name>A0ACB5UIU8_9FIRM</name>
<gene>
    <name evidence="1" type="ORF">AN2V17_17010</name>
</gene>
<evidence type="ECO:0000313" key="1">
    <source>
        <dbReference type="EMBL" id="GMQ62469.1"/>
    </source>
</evidence>
<protein>
    <submittedName>
        <fullName evidence="1">Uncharacterized protein</fullName>
    </submittedName>
</protein>